<keyword evidence="2" id="KW-1185">Reference proteome</keyword>
<sequence length="200" mass="22246">MAANLRLLHLLPGTELCLRSRALTLLSSSRAHGMIHCRREPPRQKLVTYRQGAFEEGNAGGQSESILCGLDEALGSIMMILSSAIFCLTPNRDHGCICKKGLNRLFPSDISWNLVCLKKFRKSKYQQVSKEEGEGKANDPGVMFIETSAKAGFNIKSGDCLKTSKSRWCRSQAKPESKWKLVKKKAAAVLRMAKYMLLIV</sequence>
<evidence type="ECO:0000313" key="2">
    <source>
        <dbReference type="Proteomes" id="UP000604825"/>
    </source>
</evidence>
<name>A0A811MK83_9POAL</name>
<proteinExistence type="predicted"/>
<dbReference type="AlphaFoldDB" id="A0A811MK83"/>
<evidence type="ECO:0000313" key="1">
    <source>
        <dbReference type="EMBL" id="CAD6205952.1"/>
    </source>
</evidence>
<accession>A0A811MK83</accession>
<reference evidence="1" key="1">
    <citation type="submission" date="2020-10" db="EMBL/GenBank/DDBJ databases">
        <authorList>
            <person name="Han B."/>
            <person name="Lu T."/>
            <person name="Zhao Q."/>
            <person name="Huang X."/>
            <person name="Zhao Y."/>
        </authorList>
    </citation>
    <scope>NUCLEOTIDE SEQUENCE</scope>
</reference>
<comment type="caution">
    <text evidence="1">The sequence shown here is derived from an EMBL/GenBank/DDBJ whole genome shotgun (WGS) entry which is preliminary data.</text>
</comment>
<dbReference type="EMBL" id="CAJGYO010000001">
    <property type="protein sequence ID" value="CAD6205952.1"/>
    <property type="molecule type" value="Genomic_DNA"/>
</dbReference>
<organism evidence="1 2">
    <name type="scientific">Miscanthus lutarioriparius</name>
    <dbReference type="NCBI Taxonomy" id="422564"/>
    <lineage>
        <taxon>Eukaryota</taxon>
        <taxon>Viridiplantae</taxon>
        <taxon>Streptophyta</taxon>
        <taxon>Embryophyta</taxon>
        <taxon>Tracheophyta</taxon>
        <taxon>Spermatophyta</taxon>
        <taxon>Magnoliopsida</taxon>
        <taxon>Liliopsida</taxon>
        <taxon>Poales</taxon>
        <taxon>Poaceae</taxon>
        <taxon>PACMAD clade</taxon>
        <taxon>Panicoideae</taxon>
        <taxon>Andropogonodae</taxon>
        <taxon>Andropogoneae</taxon>
        <taxon>Saccharinae</taxon>
        <taxon>Miscanthus</taxon>
    </lineage>
</organism>
<gene>
    <name evidence="1" type="ORF">NCGR_LOCUS3719</name>
</gene>
<protein>
    <submittedName>
        <fullName evidence="1">Uncharacterized protein</fullName>
    </submittedName>
</protein>
<dbReference type="Proteomes" id="UP000604825">
    <property type="component" value="Unassembled WGS sequence"/>
</dbReference>